<organism evidence="2 3">
    <name type="scientific">Kaistia defluvii</name>
    <dbReference type="NCBI Taxonomy" id="410841"/>
    <lineage>
        <taxon>Bacteria</taxon>
        <taxon>Pseudomonadati</taxon>
        <taxon>Pseudomonadota</taxon>
        <taxon>Alphaproteobacteria</taxon>
        <taxon>Hyphomicrobiales</taxon>
        <taxon>Kaistiaceae</taxon>
        <taxon>Kaistia</taxon>
    </lineage>
</organism>
<dbReference type="PANTHER" id="PTHR35006:SF2">
    <property type="entry name" value="GLYOXALASE FAMILY PROTEIN (AFU_ORTHOLOGUE AFUA_5G14830)"/>
    <property type="match status" value="1"/>
</dbReference>
<dbReference type="CDD" id="cd07262">
    <property type="entry name" value="VOC_like"/>
    <property type="match status" value="1"/>
</dbReference>
<dbReference type="PANTHER" id="PTHR35006">
    <property type="entry name" value="GLYOXALASE FAMILY PROTEIN (AFU_ORTHOLOGUE AFUA_5G14830)"/>
    <property type="match status" value="1"/>
</dbReference>
<dbReference type="Gene3D" id="3.10.180.10">
    <property type="entry name" value="2,3-Dihydroxybiphenyl 1,2-Dioxygenase, domain 1"/>
    <property type="match status" value="1"/>
</dbReference>
<protein>
    <submittedName>
        <fullName evidence="2">Catechol 2,3-dioxygenase-like lactoylglutathione lyase family enzyme</fullName>
    </submittedName>
</protein>
<reference evidence="2 3" key="1">
    <citation type="submission" date="2024-06" db="EMBL/GenBank/DDBJ databases">
        <title>Sorghum-associated microbial communities from plants grown in Nebraska, USA.</title>
        <authorList>
            <person name="Schachtman D."/>
        </authorList>
    </citation>
    <scope>NUCLEOTIDE SEQUENCE [LARGE SCALE GENOMIC DNA]</scope>
    <source>
        <strain evidence="2 3">3207</strain>
    </source>
</reference>
<evidence type="ECO:0000259" key="1">
    <source>
        <dbReference type="PROSITE" id="PS51819"/>
    </source>
</evidence>
<proteinExistence type="predicted"/>
<dbReference type="RefSeq" id="WP_354547957.1">
    <property type="nucleotide sequence ID" value="NZ_JBEPSM010000001.1"/>
</dbReference>
<sequence length="136" mass="14808">MDTTQFHRGRLIDHIQLVVSDYPACRRFYEAIMDVLGIPILFGENFLDADDFVVSAGSPPTGRCHVAFQAKDQATVDAFYAAGLKAGGRDNGPPGLRDYHPNYYAAFLIDPAGNNIEAVNHGPARRSAESVVIEAL</sequence>
<evidence type="ECO:0000313" key="2">
    <source>
        <dbReference type="EMBL" id="MET4632193.1"/>
    </source>
</evidence>
<name>A0ABV2QT75_9HYPH</name>
<keyword evidence="3" id="KW-1185">Reference proteome</keyword>
<dbReference type="InterPro" id="IPR004360">
    <property type="entry name" value="Glyas_Fos-R_dOase_dom"/>
</dbReference>
<dbReference type="EMBL" id="JBEPSM010000001">
    <property type="protein sequence ID" value="MET4632193.1"/>
    <property type="molecule type" value="Genomic_DNA"/>
</dbReference>
<accession>A0ABV2QT75</accession>
<dbReference type="Proteomes" id="UP001549321">
    <property type="component" value="Unassembled WGS sequence"/>
</dbReference>
<dbReference type="Pfam" id="PF00903">
    <property type="entry name" value="Glyoxalase"/>
    <property type="match status" value="1"/>
</dbReference>
<feature type="domain" description="VOC" evidence="1">
    <location>
        <begin position="11"/>
        <end position="121"/>
    </location>
</feature>
<dbReference type="SUPFAM" id="SSF54593">
    <property type="entry name" value="Glyoxalase/Bleomycin resistance protein/Dihydroxybiphenyl dioxygenase"/>
    <property type="match status" value="1"/>
</dbReference>
<dbReference type="InterPro" id="IPR037523">
    <property type="entry name" value="VOC_core"/>
</dbReference>
<dbReference type="InterPro" id="IPR029068">
    <property type="entry name" value="Glyas_Bleomycin-R_OHBP_Dase"/>
</dbReference>
<comment type="caution">
    <text evidence="2">The sequence shown here is derived from an EMBL/GenBank/DDBJ whole genome shotgun (WGS) entry which is preliminary data.</text>
</comment>
<dbReference type="PROSITE" id="PS51819">
    <property type="entry name" value="VOC"/>
    <property type="match status" value="1"/>
</dbReference>
<gene>
    <name evidence="2" type="ORF">ABIE08_000106</name>
</gene>
<evidence type="ECO:0000313" key="3">
    <source>
        <dbReference type="Proteomes" id="UP001549321"/>
    </source>
</evidence>